<evidence type="ECO:0000313" key="8">
    <source>
        <dbReference type="Proteomes" id="UP001335737"/>
    </source>
</evidence>
<organism evidence="7 8">
    <name type="scientific">Virgibacillus tibetensis</name>
    <dbReference type="NCBI Taxonomy" id="3042313"/>
    <lineage>
        <taxon>Bacteria</taxon>
        <taxon>Bacillati</taxon>
        <taxon>Bacillota</taxon>
        <taxon>Bacilli</taxon>
        <taxon>Bacillales</taxon>
        <taxon>Bacillaceae</taxon>
        <taxon>Virgibacillus</taxon>
    </lineage>
</organism>
<dbReference type="InterPro" id="IPR000740">
    <property type="entry name" value="GrpE"/>
</dbReference>
<dbReference type="HAMAP" id="MF_01151">
    <property type="entry name" value="GrpE"/>
    <property type="match status" value="1"/>
</dbReference>
<protein>
    <recommendedName>
        <fullName evidence="3 4">Protein GrpE</fullName>
    </recommendedName>
    <alternativeName>
        <fullName evidence="3">HSP-70 cofactor</fullName>
    </alternativeName>
</protein>
<evidence type="ECO:0000313" key="7">
    <source>
        <dbReference type="EMBL" id="MEC5422204.1"/>
    </source>
</evidence>
<dbReference type="PRINTS" id="PR00773">
    <property type="entry name" value="GRPEPROTEIN"/>
</dbReference>
<keyword evidence="3 4" id="KW-0346">Stress response</keyword>
<comment type="caution">
    <text evidence="7">The sequence shown here is derived from an EMBL/GenBank/DDBJ whole genome shotgun (WGS) entry which is preliminary data.</text>
</comment>
<comment type="subunit">
    <text evidence="3">Homodimer.</text>
</comment>
<keyword evidence="2 3" id="KW-0143">Chaperone</keyword>
<keyword evidence="8" id="KW-1185">Reference proteome</keyword>
<proteinExistence type="inferred from homology"/>
<dbReference type="InterPro" id="IPR009012">
    <property type="entry name" value="GrpE_head"/>
</dbReference>
<dbReference type="Gene3D" id="2.30.22.10">
    <property type="entry name" value="Head domain of nucleotide exchange factor GrpE"/>
    <property type="match status" value="1"/>
</dbReference>
<feature type="compositionally biased region" description="Basic and acidic residues" evidence="6">
    <location>
        <begin position="1"/>
        <end position="18"/>
    </location>
</feature>
<evidence type="ECO:0000256" key="4">
    <source>
        <dbReference type="RuleBase" id="RU000639"/>
    </source>
</evidence>
<accession>A0ABU6KAC5</accession>
<dbReference type="Proteomes" id="UP001335737">
    <property type="component" value="Unassembled WGS sequence"/>
</dbReference>
<dbReference type="PROSITE" id="PS01071">
    <property type="entry name" value="GRPE"/>
    <property type="match status" value="1"/>
</dbReference>
<gene>
    <name evidence="3 7" type="primary">grpE</name>
    <name evidence="7" type="ORF">QGM71_01685</name>
</gene>
<evidence type="ECO:0000256" key="2">
    <source>
        <dbReference type="ARBA" id="ARBA00023186"/>
    </source>
</evidence>
<dbReference type="CDD" id="cd00446">
    <property type="entry name" value="GrpE"/>
    <property type="match status" value="1"/>
</dbReference>
<dbReference type="Pfam" id="PF01025">
    <property type="entry name" value="GrpE"/>
    <property type="match status" value="1"/>
</dbReference>
<evidence type="ECO:0000256" key="6">
    <source>
        <dbReference type="SAM" id="MobiDB-lite"/>
    </source>
</evidence>
<dbReference type="Gene3D" id="3.90.20.20">
    <property type="match status" value="1"/>
</dbReference>
<comment type="similarity">
    <text evidence="1 3 5">Belongs to the GrpE family.</text>
</comment>
<feature type="region of interest" description="Disordered" evidence="6">
    <location>
        <begin position="1"/>
        <end position="40"/>
    </location>
</feature>
<keyword evidence="3" id="KW-0963">Cytoplasm</keyword>
<dbReference type="SUPFAM" id="SSF51064">
    <property type="entry name" value="Head domain of nucleotide exchange factor GrpE"/>
    <property type="match status" value="1"/>
</dbReference>
<feature type="compositionally biased region" description="Acidic residues" evidence="6">
    <location>
        <begin position="19"/>
        <end position="31"/>
    </location>
</feature>
<evidence type="ECO:0000256" key="5">
    <source>
        <dbReference type="RuleBase" id="RU004478"/>
    </source>
</evidence>
<evidence type="ECO:0000256" key="3">
    <source>
        <dbReference type="HAMAP-Rule" id="MF_01151"/>
    </source>
</evidence>
<dbReference type="PANTHER" id="PTHR21237">
    <property type="entry name" value="GRPE PROTEIN"/>
    <property type="match status" value="1"/>
</dbReference>
<evidence type="ECO:0000256" key="1">
    <source>
        <dbReference type="ARBA" id="ARBA00009054"/>
    </source>
</evidence>
<name>A0ABU6KAC5_9BACI</name>
<sequence length="192" mass="22128">MEKQSKDPVTEEEVKTGDESEDIEIIDSEEAEPNKEEELGQDELQKKLALLEQEKDDLYQKMLRTQAEFDNFKKRKQKEREADLKYKSQDLANEVLPALDNFERALQVEVTEANASFVEGITMVYRQLNDALKSQGIDVIETVGKEFDPNLHHAVMQVEDEEAVSNTVIEELQKGYILKDRVIRPAMVKVNK</sequence>
<dbReference type="InterPro" id="IPR013805">
    <property type="entry name" value="GrpE_CC"/>
</dbReference>
<dbReference type="SUPFAM" id="SSF58014">
    <property type="entry name" value="Coiled-coil domain of nucleotide exchange factor GrpE"/>
    <property type="match status" value="1"/>
</dbReference>
<dbReference type="RefSeq" id="WP_327605775.1">
    <property type="nucleotide sequence ID" value="NZ_JARZFX010000001.1"/>
</dbReference>
<dbReference type="PANTHER" id="PTHR21237:SF23">
    <property type="entry name" value="GRPE PROTEIN HOMOLOG, MITOCHONDRIAL"/>
    <property type="match status" value="1"/>
</dbReference>
<dbReference type="EMBL" id="JARZFX010000001">
    <property type="protein sequence ID" value="MEC5422204.1"/>
    <property type="molecule type" value="Genomic_DNA"/>
</dbReference>
<dbReference type="NCBIfam" id="NF010738">
    <property type="entry name" value="PRK14140.1"/>
    <property type="match status" value="1"/>
</dbReference>
<comment type="subcellular location">
    <subcellularLocation>
        <location evidence="3">Cytoplasm</location>
    </subcellularLocation>
</comment>
<reference evidence="7 8" key="1">
    <citation type="journal article" date="2024" name="Int. J. Syst. Evol. Microbiol.">
        <title>Virgibacillus tibetensis sp. nov., isolated from salt lake on the Tibetan Plateau of China.</title>
        <authorList>
            <person name="Phurbu D."/>
            <person name="Liu Z.-X."/>
            <person name="Wang R."/>
            <person name="Zheng Y.-Y."/>
            <person name="Liu H.-C."/>
            <person name="Zhou Y.-G."/>
            <person name="Yu Y.-J."/>
            <person name="Li A.-H."/>
        </authorList>
    </citation>
    <scope>NUCLEOTIDE SEQUENCE [LARGE SCALE GENOMIC DNA]</scope>
    <source>
        <strain evidence="7 8">C22-A2</strain>
    </source>
</reference>
<comment type="function">
    <text evidence="3 4">Participates actively in the response to hyperosmotic and heat shock by preventing the aggregation of stress-denatured proteins, in association with DnaK and GrpE. It is the nucleotide exchange factor for DnaK and may function as a thermosensor. Unfolded proteins bind initially to DnaJ; upon interaction with the DnaJ-bound protein, DnaK hydrolyzes its bound ATP, resulting in the formation of a stable complex. GrpE releases ADP from DnaK; ATP binding to DnaK triggers the release of the substrate protein, thus completing the reaction cycle. Several rounds of ATP-dependent interactions between DnaJ, DnaK and GrpE are required for fully efficient folding.</text>
</comment>